<protein>
    <submittedName>
        <fullName evidence="1">Uncharacterized protein</fullName>
    </submittedName>
</protein>
<keyword evidence="2" id="KW-1185">Reference proteome</keyword>
<dbReference type="AlphaFoldDB" id="A0A0V1DNS8"/>
<evidence type="ECO:0000313" key="2">
    <source>
        <dbReference type="Proteomes" id="UP000054995"/>
    </source>
</evidence>
<name>A0A0V1DNS8_TRIPS</name>
<gene>
    <name evidence="1" type="ORF">T4D_12974</name>
</gene>
<sequence length="40" mass="4464">MNHVFNAEFPCGIVLYLAPKKKLGRLSTTHNIADELDTCC</sequence>
<dbReference type="Proteomes" id="UP000054995">
    <property type="component" value="Unassembled WGS sequence"/>
</dbReference>
<proteinExistence type="predicted"/>
<organism evidence="1 2">
    <name type="scientific">Trichinella pseudospiralis</name>
    <name type="common">Parasitic roundworm</name>
    <dbReference type="NCBI Taxonomy" id="6337"/>
    <lineage>
        <taxon>Eukaryota</taxon>
        <taxon>Metazoa</taxon>
        <taxon>Ecdysozoa</taxon>
        <taxon>Nematoda</taxon>
        <taxon>Enoplea</taxon>
        <taxon>Dorylaimia</taxon>
        <taxon>Trichinellida</taxon>
        <taxon>Trichinellidae</taxon>
        <taxon>Trichinella</taxon>
    </lineage>
</organism>
<evidence type="ECO:0000313" key="1">
    <source>
        <dbReference type="EMBL" id="KRY63197.1"/>
    </source>
</evidence>
<dbReference type="EMBL" id="JYDT01002562">
    <property type="protein sequence ID" value="KRY63197.1"/>
    <property type="molecule type" value="Genomic_DNA"/>
</dbReference>
<reference evidence="1 2" key="1">
    <citation type="submission" date="2015-01" db="EMBL/GenBank/DDBJ databases">
        <title>Evolution of Trichinella species and genotypes.</title>
        <authorList>
            <person name="Korhonen P.K."/>
            <person name="Edoardo P."/>
            <person name="Giuseppe L.R."/>
            <person name="Gasser R.B."/>
        </authorList>
    </citation>
    <scope>NUCLEOTIDE SEQUENCE [LARGE SCALE GENOMIC DNA]</scope>
    <source>
        <strain evidence="1">ISS470</strain>
    </source>
</reference>
<comment type="caution">
    <text evidence="1">The sequence shown here is derived from an EMBL/GenBank/DDBJ whole genome shotgun (WGS) entry which is preliminary data.</text>
</comment>
<accession>A0A0V1DNS8</accession>